<name>A0A1I6M0M6_9FIRM</name>
<gene>
    <name evidence="1" type="ORF">SAMN05661086_03723</name>
</gene>
<evidence type="ECO:0000313" key="2">
    <source>
        <dbReference type="Proteomes" id="UP000199659"/>
    </source>
</evidence>
<reference evidence="1 2" key="1">
    <citation type="submission" date="2016-10" db="EMBL/GenBank/DDBJ databases">
        <authorList>
            <person name="de Groot N.N."/>
        </authorList>
    </citation>
    <scope>NUCLEOTIDE SEQUENCE [LARGE SCALE GENOMIC DNA]</scope>
    <source>
        <strain evidence="1 2">743A</strain>
    </source>
</reference>
<dbReference type="InterPro" id="IPR017850">
    <property type="entry name" value="Alkaline_phosphatase_core_sf"/>
</dbReference>
<accession>A0A1I6M0M6</accession>
<organism evidence="1 2">
    <name type="scientific">Anaeromicropila populeti</name>
    <dbReference type="NCBI Taxonomy" id="37658"/>
    <lineage>
        <taxon>Bacteria</taxon>
        <taxon>Bacillati</taxon>
        <taxon>Bacillota</taxon>
        <taxon>Clostridia</taxon>
        <taxon>Lachnospirales</taxon>
        <taxon>Lachnospiraceae</taxon>
        <taxon>Anaeromicropila</taxon>
    </lineage>
</organism>
<dbReference type="NCBIfam" id="TIGR02687">
    <property type="entry name" value="BREX-1 system phosphatase PglZ type A"/>
    <property type="match status" value="1"/>
</dbReference>
<evidence type="ECO:0000313" key="1">
    <source>
        <dbReference type="EMBL" id="SFS09276.1"/>
    </source>
</evidence>
<dbReference type="Proteomes" id="UP000199659">
    <property type="component" value="Unassembled WGS sequence"/>
</dbReference>
<keyword evidence="2" id="KW-1185">Reference proteome</keyword>
<dbReference type="RefSeq" id="WP_330393541.1">
    <property type="nucleotide sequence ID" value="NZ_FOYZ01000030.1"/>
</dbReference>
<dbReference type="STRING" id="37658.SAMN05661086_03723"/>
<dbReference type="AlphaFoldDB" id="A0A1I6M0M6"/>
<dbReference type="InterPro" id="IPR014060">
    <property type="entry name" value="PglZ"/>
</dbReference>
<proteinExistence type="predicted"/>
<dbReference type="Pfam" id="PF08665">
    <property type="entry name" value="PglZ"/>
    <property type="match status" value="1"/>
</dbReference>
<sequence>MASMDLQTITQDLNRRFAAPLPEFYKRRIIFWYDEDLEFEDKLDELELDNASVLALTGTNNFAAKKLLAVDDTTSNYLVYCPVHYEKPEDNWLINIEMYSEEFRADLNSIWMDEMGLPNNPTIRKMVKGYRKFFNNIERRKNVAELAKNIGTASQLHLAVMAQICGVSDTQPSSIMQAVLAQSLDIETNTIYQEFVKYGAQNPFWVMVSQATGYSEGDDCDLGRLATHILLTATTRTMRSEHLAGLDAFISTPHQSYCYDMVSDWLQSSERDSLYHIARFVEDEARLPQRFLKLGVDDLANTECFPCINECILTILMKEISDYIINVDAITAIVEKRRAMVWYDHVSCYYEGLLQVANMQAFYHEHAAGFHLAQAKKVWDAYTSDYYKMDAYYRQFHLCFGQSLTVSNSVLDDLFKHVVEKVEGLYNGWFLGQLGSNWSNVCAEELADYGRILEVDQQEDFYRSKVKSADNKVYVIISDALRYEVAASLADQLRRETQSKVSLDSMEAIFPTITKFGMAALLPHKELSAVQKTSGLVSVLADGQSTDSNNRDKLLKGACGQSVALQYKNIIGMKRAERSALVKGMDVVYIYHDKVDEASHTADSMVFPACEDAITEIKNLVRIICNEFGGTRIYITADHGFLYTYSPLTEDDKVDKTGFVNRMLEYGRRFCLMQQGSNPDYLMPVKFLDGKSEMEAYAPRENVRIKMSGGGLNFVHGGISLQEMVVPVIEYQYLRNAYKSYQRNKDKYDTKPVEVSLLSATRKIVNMLFSLNFYQKEAVGDNRSACNYLLYFVDSNGKQISDTARIIADKTSDNGQERTFRCSFNLKSLKYSNQDSYYLVIADESGLQAPQREEFQIDIAFALDEFNFFG</sequence>
<dbReference type="SUPFAM" id="SSF53649">
    <property type="entry name" value="Alkaline phosphatase-like"/>
    <property type="match status" value="1"/>
</dbReference>
<dbReference type="EMBL" id="FOYZ01000030">
    <property type="protein sequence ID" value="SFS09276.1"/>
    <property type="molecule type" value="Genomic_DNA"/>
</dbReference>
<protein>
    <submittedName>
        <fullName evidence="1">TIGR02687 family protein</fullName>
    </submittedName>
</protein>